<protein>
    <submittedName>
        <fullName evidence="3">Uncharacterized protein</fullName>
    </submittedName>
</protein>
<evidence type="ECO:0000313" key="4">
    <source>
        <dbReference type="Proteomes" id="UP000593765"/>
    </source>
</evidence>
<reference evidence="3 4" key="1">
    <citation type="submission" date="2020-10" db="EMBL/GenBank/DDBJ databases">
        <title>Wide distribution of Phycisphaera-like planctomycetes from WD2101 soil group in peatlands and genome analysis of the first cultivated representative.</title>
        <authorList>
            <person name="Dedysh S.N."/>
            <person name="Beletsky A.V."/>
            <person name="Ivanova A."/>
            <person name="Kulichevskaya I.S."/>
            <person name="Suzina N.E."/>
            <person name="Philippov D.A."/>
            <person name="Rakitin A.L."/>
            <person name="Mardanov A.V."/>
            <person name="Ravin N.V."/>
        </authorList>
    </citation>
    <scope>NUCLEOTIDE SEQUENCE [LARGE SCALE GENOMIC DNA]</scope>
    <source>
        <strain evidence="3 4">M1803</strain>
    </source>
</reference>
<feature type="transmembrane region" description="Helical" evidence="2">
    <location>
        <begin position="87"/>
        <end position="107"/>
    </location>
</feature>
<evidence type="ECO:0000256" key="2">
    <source>
        <dbReference type="SAM" id="Phobius"/>
    </source>
</evidence>
<dbReference type="Proteomes" id="UP000593765">
    <property type="component" value="Chromosome"/>
</dbReference>
<organism evidence="3 4">
    <name type="scientific">Humisphaera borealis</name>
    <dbReference type="NCBI Taxonomy" id="2807512"/>
    <lineage>
        <taxon>Bacteria</taxon>
        <taxon>Pseudomonadati</taxon>
        <taxon>Planctomycetota</taxon>
        <taxon>Phycisphaerae</taxon>
        <taxon>Tepidisphaerales</taxon>
        <taxon>Tepidisphaeraceae</taxon>
        <taxon>Humisphaera</taxon>
    </lineage>
</organism>
<keyword evidence="4" id="KW-1185">Reference proteome</keyword>
<feature type="region of interest" description="Disordered" evidence="1">
    <location>
        <begin position="1"/>
        <end position="28"/>
    </location>
</feature>
<dbReference type="AlphaFoldDB" id="A0A7M2X127"/>
<dbReference type="KEGG" id="hbs:IPV69_03475"/>
<gene>
    <name evidence="3" type="ORF">IPV69_03475</name>
</gene>
<evidence type="ECO:0000313" key="3">
    <source>
        <dbReference type="EMBL" id="QOV90440.1"/>
    </source>
</evidence>
<evidence type="ECO:0000256" key="1">
    <source>
        <dbReference type="SAM" id="MobiDB-lite"/>
    </source>
</evidence>
<keyword evidence="2" id="KW-0472">Membrane</keyword>
<dbReference type="RefSeq" id="WP_206293523.1">
    <property type="nucleotide sequence ID" value="NZ_CP063458.1"/>
</dbReference>
<sequence>MSESDVTGNDIPISETSSEATAPAGSLAYSTGDEHSIPDQAPVGRLDVAVIGMRLLATYFVATSAPALVTYPFLALSIKNISIQYELVRLAPSLAGLAIGMALWFIARPAARWMLRDVSGLVGAPRARLSAAHAQSLAFSVLGLALGAYACRHVATIGIAVTAPGIDGMVQDKSALLRESGIDLFVEGAVASGIFFGARGIAYLWHRARATN</sequence>
<dbReference type="EMBL" id="CP063458">
    <property type="protein sequence ID" value="QOV90440.1"/>
    <property type="molecule type" value="Genomic_DNA"/>
</dbReference>
<feature type="transmembrane region" description="Helical" evidence="2">
    <location>
        <begin position="184"/>
        <end position="205"/>
    </location>
</feature>
<keyword evidence="2" id="KW-0812">Transmembrane</keyword>
<proteinExistence type="predicted"/>
<feature type="transmembrane region" description="Helical" evidence="2">
    <location>
        <begin position="56"/>
        <end position="75"/>
    </location>
</feature>
<name>A0A7M2X127_9BACT</name>
<accession>A0A7M2X127</accession>
<keyword evidence="2" id="KW-1133">Transmembrane helix</keyword>